<comment type="caution">
    <text evidence="2">The sequence shown here is derived from an EMBL/GenBank/DDBJ whole genome shotgun (WGS) entry which is preliminary data.</text>
</comment>
<reference evidence="2" key="1">
    <citation type="submission" date="2022-11" db="EMBL/GenBank/DDBJ databases">
        <title>Larsenimonas rhizosphaerae sp. nov., isolated from a tidal mudflat.</title>
        <authorList>
            <person name="Lee S.D."/>
            <person name="Kim I.S."/>
        </authorList>
    </citation>
    <scope>NUCLEOTIDE SEQUENCE</scope>
    <source>
        <strain evidence="2">GH2-1</strain>
    </source>
</reference>
<feature type="region of interest" description="Disordered" evidence="1">
    <location>
        <begin position="1"/>
        <end position="54"/>
    </location>
</feature>
<feature type="compositionally biased region" description="Basic and acidic residues" evidence="1">
    <location>
        <begin position="1"/>
        <end position="24"/>
    </location>
</feature>
<evidence type="ECO:0000256" key="1">
    <source>
        <dbReference type="SAM" id="MobiDB-lite"/>
    </source>
</evidence>
<evidence type="ECO:0000313" key="2">
    <source>
        <dbReference type="EMBL" id="MCX2524908.1"/>
    </source>
</evidence>
<dbReference type="AlphaFoldDB" id="A0AA41ZN23"/>
<organism evidence="2 3">
    <name type="scientific">Larsenimonas rhizosphaerae</name>
    <dbReference type="NCBI Taxonomy" id="2944682"/>
    <lineage>
        <taxon>Bacteria</taxon>
        <taxon>Pseudomonadati</taxon>
        <taxon>Pseudomonadota</taxon>
        <taxon>Gammaproteobacteria</taxon>
        <taxon>Oceanospirillales</taxon>
        <taxon>Halomonadaceae</taxon>
        <taxon>Larsenimonas</taxon>
    </lineage>
</organism>
<sequence length="54" mass="5864">MSGDKSKAEELVDKVGGKIQEKTGEAAGDQDLKHKGKKDQKDAGNVHEKNKNDE</sequence>
<protein>
    <recommendedName>
        <fullName evidence="4">CsbD family protein</fullName>
    </recommendedName>
</protein>
<dbReference type="RefSeq" id="WP_250939036.1">
    <property type="nucleotide sequence ID" value="NZ_JAMLJK010000003.1"/>
</dbReference>
<keyword evidence="3" id="KW-1185">Reference proteome</keyword>
<evidence type="ECO:0008006" key="4">
    <source>
        <dbReference type="Google" id="ProtNLM"/>
    </source>
</evidence>
<name>A0AA41ZN23_9GAMM</name>
<dbReference type="EMBL" id="JAPIVE010000003">
    <property type="protein sequence ID" value="MCX2524908.1"/>
    <property type="molecule type" value="Genomic_DNA"/>
</dbReference>
<evidence type="ECO:0000313" key="3">
    <source>
        <dbReference type="Proteomes" id="UP001165678"/>
    </source>
</evidence>
<dbReference type="Proteomes" id="UP001165678">
    <property type="component" value="Unassembled WGS sequence"/>
</dbReference>
<gene>
    <name evidence="2" type="ORF">OQ287_11710</name>
</gene>
<proteinExistence type="predicted"/>
<feature type="compositionally biased region" description="Basic and acidic residues" evidence="1">
    <location>
        <begin position="39"/>
        <end position="54"/>
    </location>
</feature>
<accession>A0AA41ZN23</accession>